<gene>
    <name evidence="17" type="ORF">B7H23_09040</name>
</gene>
<evidence type="ECO:0000256" key="10">
    <source>
        <dbReference type="PIRSR" id="PIRSR000350-2"/>
    </source>
</evidence>
<protein>
    <recommendedName>
        <fullName evidence="14">Glutathione reductase</fullName>
        <shortName evidence="14">GRase</shortName>
        <ecNumber evidence="14">1.8.1.7</ecNumber>
    </recommendedName>
</protein>
<dbReference type="Proteomes" id="UP000215405">
    <property type="component" value="Unassembled WGS sequence"/>
</dbReference>
<evidence type="ECO:0000256" key="14">
    <source>
        <dbReference type="RuleBase" id="RU365040"/>
    </source>
</evidence>
<dbReference type="RefSeq" id="WP_094077116.1">
    <property type="nucleotide sequence ID" value="NZ_NBYO01000002.1"/>
</dbReference>
<feature type="disulfide bond" description="Redox-active" evidence="12">
    <location>
        <begin position="43"/>
        <end position="48"/>
    </location>
</feature>
<evidence type="ECO:0000259" key="16">
    <source>
        <dbReference type="Pfam" id="PF07992"/>
    </source>
</evidence>
<dbReference type="NCBIfam" id="TIGR01424">
    <property type="entry name" value="gluta_reduc_2"/>
    <property type="match status" value="1"/>
</dbReference>
<evidence type="ECO:0000313" key="17">
    <source>
        <dbReference type="EMBL" id="OXT00290.1"/>
    </source>
</evidence>
<dbReference type="SUPFAM" id="SSF51905">
    <property type="entry name" value="FAD/NAD(P)-binding domain"/>
    <property type="match status" value="1"/>
</dbReference>
<dbReference type="InterPro" id="IPR016156">
    <property type="entry name" value="FAD/NAD-linked_Rdtase_dimer_sf"/>
</dbReference>
<dbReference type="EC" id="1.8.1.7" evidence="14"/>
<dbReference type="PRINTS" id="PR00368">
    <property type="entry name" value="FADPNR"/>
</dbReference>
<keyword evidence="4 11" id="KW-0274">FAD</keyword>
<dbReference type="InterPro" id="IPR006324">
    <property type="entry name" value="GSHR"/>
</dbReference>
<keyword evidence="6 13" id="KW-0560">Oxidoreductase</keyword>
<feature type="domain" description="Pyridine nucleotide-disulphide oxidoreductase dimerisation" evidence="15">
    <location>
        <begin position="342"/>
        <end position="450"/>
    </location>
</feature>
<feature type="binding site" evidence="11">
    <location>
        <position position="52"/>
    </location>
    <ligand>
        <name>FAD</name>
        <dbReference type="ChEBI" id="CHEBI:57692"/>
    </ligand>
</feature>
<organism evidence="17 18">
    <name type="scientific">Notoacmeibacter marinus</name>
    <dbReference type="NCBI Taxonomy" id="1876515"/>
    <lineage>
        <taxon>Bacteria</taxon>
        <taxon>Pseudomonadati</taxon>
        <taxon>Pseudomonadota</taxon>
        <taxon>Alphaproteobacteria</taxon>
        <taxon>Hyphomicrobiales</taxon>
        <taxon>Notoacmeibacteraceae</taxon>
        <taxon>Notoacmeibacter</taxon>
    </lineage>
</organism>
<dbReference type="InterPro" id="IPR012999">
    <property type="entry name" value="Pyr_OxRdtase_I_AS"/>
</dbReference>
<dbReference type="GO" id="GO:0006749">
    <property type="term" value="P:glutathione metabolic process"/>
    <property type="evidence" value="ECO:0007669"/>
    <property type="project" value="InterPro"/>
</dbReference>
<evidence type="ECO:0000256" key="12">
    <source>
        <dbReference type="PIRSR" id="PIRSR000350-4"/>
    </source>
</evidence>
<accession>A0A231UWL7</accession>
<dbReference type="Gene3D" id="3.30.390.30">
    <property type="match status" value="1"/>
</dbReference>
<dbReference type="InterPro" id="IPR046952">
    <property type="entry name" value="GSHR/TRXR-like"/>
</dbReference>
<dbReference type="Pfam" id="PF07992">
    <property type="entry name" value="Pyr_redox_2"/>
    <property type="match status" value="1"/>
</dbReference>
<dbReference type="AlphaFoldDB" id="A0A231UWL7"/>
<dbReference type="PANTHER" id="PTHR42737">
    <property type="entry name" value="GLUTATHIONE REDUCTASE"/>
    <property type="match status" value="1"/>
</dbReference>
<evidence type="ECO:0000256" key="11">
    <source>
        <dbReference type="PIRSR" id="PIRSR000350-3"/>
    </source>
</evidence>
<evidence type="ECO:0000313" key="18">
    <source>
        <dbReference type="Proteomes" id="UP000215405"/>
    </source>
</evidence>
<comment type="catalytic activity">
    <reaction evidence="9 14">
        <text>2 glutathione + NADP(+) = glutathione disulfide + NADPH + H(+)</text>
        <dbReference type="Rhea" id="RHEA:11740"/>
        <dbReference type="ChEBI" id="CHEBI:15378"/>
        <dbReference type="ChEBI" id="CHEBI:57783"/>
        <dbReference type="ChEBI" id="CHEBI:57925"/>
        <dbReference type="ChEBI" id="CHEBI:58297"/>
        <dbReference type="ChEBI" id="CHEBI:58349"/>
        <dbReference type="EC" id="1.8.1.7"/>
    </reaction>
</comment>
<dbReference type="GO" id="GO:0045454">
    <property type="term" value="P:cell redox homeostasis"/>
    <property type="evidence" value="ECO:0007669"/>
    <property type="project" value="InterPro"/>
</dbReference>
<evidence type="ECO:0000256" key="6">
    <source>
        <dbReference type="ARBA" id="ARBA00023002"/>
    </source>
</evidence>
<keyword evidence="7" id="KW-1015">Disulfide bond</keyword>
<feature type="domain" description="FAD/NAD(P)-binding" evidence="16">
    <location>
        <begin position="6"/>
        <end position="322"/>
    </location>
</feature>
<dbReference type="NCBIfam" id="NF004776">
    <property type="entry name" value="PRK06116.1"/>
    <property type="match status" value="1"/>
</dbReference>
<feature type="binding site" evidence="11">
    <location>
        <begin position="177"/>
        <end position="184"/>
    </location>
    <ligand>
        <name>NAD(+)</name>
        <dbReference type="ChEBI" id="CHEBI:57540"/>
    </ligand>
</feature>
<dbReference type="GO" id="GO:0034599">
    <property type="term" value="P:cellular response to oxidative stress"/>
    <property type="evidence" value="ECO:0007669"/>
    <property type="project" value="TreeGrafter"/>
</dbReference>
<evidence type="ECO:0000256" key="4">
    <source>
        <dbReference type="ARBA" id="ARBA00022827"/>
    </source>
</evidence>
<keyword evidence="8 13" id="KW-0676">Redox-active center</keyword>
<evidence type="ECO:0000256" key="8">
    <source>
        <dbReference type="ARBA" id="ARBA00023284"/>
    </source>
</evidence>
<dbReference type="EMBL" id="NBYO01000002">
    <property type="protein sequence ID" value="OXT00290.1"/>
    <property type="molecule type" value="Genomic_DNA"/>
</dbReference>
<evidence type="ECO:0000256" key="2">
    <source>
        <dbReference type="ARBA" id="ARBA00011738"/>
    </source>
</evidence>
<dbReference type="GO" id="GO:0050661">
    <property type="term" value="F:NADP binding"/>
    <property type="evidence" value="ECO:0007669"/>
    <property type="project" value="InterPro"/>
</dbReference>
<sequence>MQRYDYDLFVIGGGSGGVRAARLAAKLGKKVAIAEEYRLGGTCVIRGCVPKKLFVYASQFNEHFEDAAGYGWTVGKTQFDWSTLLKNKDAEIDRLEGLYANGLEEAGADIFCGRAVLEDAHTLRLSCQDMVVTADQIVIATGSRPSEHVALPGLELTIDSNDAFHLEELPKSILIYGGGYIAVEFANIFHGLGVETTLLYRGVEILSRFDKDVRRGLHDAMARKGIRIITRDNLRKLDTREDGRIDACLHNADEALPFDQVMMAIGRTPNTKGLGLEAAGVESDQNGAVCVDRLSRTNVENIWALGDVTDRVQLTPVAIHEAMCLIQTLYHDNPTEPDYGCIPTAVFSQPEIGTVGLSEDDACEQYEEIEIYKASFRPMRNTLAQRDERMLIKIVVDGDSRRVLGCHILGPDAGEMAQILGIAVKAGLKKDDFDSTMALHPSASEELVTMYEPTYRIRSGERVTD</sequence>
<keyword evidence="11" id="KW-0520">NAD</keyword>
<evidence type="ECO:0000256" key="7">
    <source>
        <dbReference type="ARBA" id="ARBA00023157"/>
    </source>
</evidence>
<comment type="similarity">
    <text evidence="1 13">Belongs to the class-I pyridine nucleotide-disulfide oxidoreductase family.</text>
</comment>
<dbReference type="GO" id="GO:0005829">
    <property type="term" value="C:cytosol"/>
    <property type="evidence" value="ECO:0007669"/>
    <property type="project" value="TreeGrafter"/>
</dbReference>
<dbReference type="SUPFAM" id="SSF55424">
    <property type="entry name" value="FAD/NAD-linked reductases, dimerisation (C-terminal) domain"/>
    <property type="match status" value="1"/>
</dbReference>
<dbReference type="Gene3D" id="3.50.50.60">
    <property type="entry name" value="FAD/NAD(P)-binding domain"/>
    <property type="match status" value="2"/>
</dbReference>
<dbReference type="GO" id="GO:0004362">
    <property type="term" value="F:glutathione-disulfide reductase (NADPH) activity"/>
    <property type="evidence" value="ECO:0007669"/>
    <property type="project" value="UniProtKB-EC"/>
</dbReference>
<keyword evidence="5 14" id="KW-0521">NADP</keyword>
<proteinExistence type="inferred from homology"/>
<feature type="binding site" evidence="11">
    <location>
        <begin position="141"/>
        <end position="143"/>
    </location>
    <ligand>
        <name>FAD</name>
        <dbReference type="ChEBI" id="CHEBI:57692"/>
    </ligand>
</feature>
<comment type="subunit">
    <text evidence="2">Homodimer.</text>
</comment>
<dbReference type="PRINTS" id="PR00411">
    <property type="entry name" value="PNDRDTASEI"/>
</dbReference>
<feature type="binding site" evidence="11">
    <location>
        <position position="307"/>
    </location>
    <ligand>
        <name>FAD</name>
        <dbReference type="ChEBI" id="CHEBI:57692"/>
    </ligand>
</feature>
<keyword evidence="3 13" id="KW-0285">Flavoprotein</keyword>
<evidence type="ECO:0000256" key="3">
    <source>
        <dbReference type="ARBA" id="ARBA00022630"/>
    </source>
</evidence>
<dbReference type="PROSITE" id="PS00076">
    <property type="entry name" value="PYRIDINE_REDOX_1"/>
    <property type="match status" value="1"/>
</dbReference>
<dbReference type="InterPro" id="IPR004099">
    <property type="entry name" value="Pyr_nucl-diS_OxRdtase_dimer"/>
</dbReference>
<dbReference type="PIRSF" id="PIRSF000350">
    <property type="entry name" value="Mercury_reductase_MerA"/>
    <property type="match status" value="1"/>
</dbReference>
<evidence type="ECO:0000256" key="13">
    <source>
        <dbReference type="RuleBase" id="RU003691"/>
    </source>
</evidence>
<comment type="caution">
    <text evidence="17">The sequence shown here is derived from an EMBL/GenBank/DDBJ whole genome shotgun (WGS) entry which is preliminary data.</text>
</comment>
<comment type="function">
    <text evidence="14">Catalyzes the reduction of glutathione disulfide (GSSG) to reduced glutathione (GSH).</text>
</comment>
<keyword evidence="18" id="KW-1185">Reference proteome</keyword>
<dbReference type="InterPro" id="IPR023753">
    <property type="entry name" value="FAD/NAD-binding_dom"/>
</dbReference>
<dbReference type="InterPro" id="IPR001100">
    <property type="entry name" value="Pyr_nuc-diS_OxRdtase"/>
</dbReference>
<evidence type="ECO:0000256" key="5">
    <source>
        <dbReference type="ARBA" id="ARBA00022857"/>
    </source>
</evidence>
<feature type="active site" description="Proton acceptor" evidence="10">
    <location>
        <position position="440"/>
    </location>
</feature>
<keyword evidence="11" id="KW-0547">Nucleotide-binding</keyword>
<dbReference type="PANTHER" id="PTHR42737:SF2">
    <property type="entry name" value="GLUTATHIONE REDUCTASE"/>
    <property type="match status" value="1"/>
</dbReference>
<name>A0A231UWL7_9HYPH</name>
<dbReference type="GO" id="GO:0050660">
    <property type="term" value="F:flavin adenine dinucleotide binding"/>
    <property type="evidence" value="ECO:0007669"/>
    <property type="project" value="InterPro"/>
</dbReference>
<dbReference type="Pfam" id="PF02852">
    <property type="entry name" value="Pyr_redox_dim"/>
    <property type="match status" value="1"/>
</dbReference>
<feature type="binding site" evidence="11">
    <location>
        <position position="266"/>
    </location>
    <ligand>
        <name>NAD(+)</name>
        <dbReference type="ChEBI" id="CHEBI:57540"/>
    </ligand>
</feature>
<reference evidence="18" key="1">
    <citation type="journal article" date="2017" name="Int. J. Syst. Evol. Microbiol.">
        <title>Notoacmeibacter marinus gen. nov., sp. nov., isolated from the gut of a limpet and proposal of Notoacmeibacteraceae fam. nov. in the order Rhizobiales of the class Alphaproteobacteria.</title>
        <authorList>
            <person name="Huang Z."/>
            <person name="Guo F."/>
            <person name="Lai Q."/>
        </authorList>
    </citation>
    <scope>NUCLEOTIDE SEQUENCE [LARGE SCALE GENOMIC DNA]</scope>
    <source>
        <strain evidence="18">XMTR2A4</strain>
    </source>
</reference>
<comment type="cofactor">
    <cofactor evidence="11">
        <name>FAD</name>
        <dbReference type="ChEBI" id="CHEBI:57692"/>
    </cofactor>
    <text evidence="11">Binds 1 FAD per subunit.</text>
</comment>
<evidence type="ECO:0000256" key="1">
    <source>
        <dbReference type="ARBA" id="ARBA00007532"/>
    </source>
</evidence>
<evidence type="ECO:0000256" key="9">
    <source>
        <dbReference type="ARBA" id="ARBA00049142"/>
    </source>
</evidence>
<evidence type="ECO:0000259" key="15">
    <source>
        <dbReference type="Pfam" id="PF02852"/>
    </source>
</evidence>
<dbReference type="InterPro" id="IPR036188">
    <property type="entry name" value="FAD/NAD-bd_sf"/>
</dbReference>